<keyword evidence="5" id="KW-0106">Calcium</keyword>
<evidence type="ECO:0000256" key="5">
    <source>
        <dbReference type="ARBA" id="ARBA00022837"/>
    </source>
</evidence>
<gene>
    <name evidence="9" type="ORF">RF679_14100</name>
</gene>
<evidence type="ECO:0000313" key="10">
    <source>
        <dbReference type="Proteomes" id="UP001181355"/>
    </source>
</evidence>
<feature type="signal peptide" evidence="7">
    <location>
        <begin position="1"/>
        <end position="29"/>
    </location>
</feature>
<keyword evidence="3" id="KW-1029">Fimbrium biogenesis</keyword>
<dbReference type="Pfam" id="PF05567">
    <property type="entry name" value="T4P_PilY1"/>
    <property type="match status" value="1"/>
</dbReference>
<evidence type="ECO:0000256" key="3">
    <source>
        <dbReference type="ARBA" id="ARBA00022558"/>
    </source>
</evidence>
<dbReference type="SUPFAM" id="SSF50998">
    <property type="entry name" value="Quinoprotein alcohol dehydrogenase-like"/>
    <property type="match status" value="1"/>
</dbReference>
<dbReference type="Proteomes" id="UP001181355">
    <property type="component" value="Chromosome"/>
</dbReference>
<keyword evidence="6" id="KW-0281">Fimbrium</keyword>
<accession>A0ABY9REX3</accession>
<feature type="chain" id="PRO_5047510278" evidence="7">
    <location>
        <begin position="30"/>
        <end position="1201"/>
    </location>
</feature>
<dbReference type="InterPro" id="IPR008707">
    <property type="entry name" value="B-propeller_PilY1"/>
</dbReference>
<name>A0ABY9REX3_9BURK</name>
<evidence type="ECO:0000313" key="9">
    <source>
        <dbReference type="EMBL" id="WMW79775.1"/>
    </source>
</evidence>
<dbReference type="RefSeq" id="WP_309481270.1">
    <property type="nucleotide sequence ID" value="NZ_CP133720.1"/>
</dbReference>
<proteinExistence type="inferred from homology"/>
<keyword evidence="10" id="KW-1185">Reference proteome</keyword>
<dbReference type="InterPro" id="IPR011047">
    <property type="entry name" value="Quinoprotein_ADH-like_sf"/>
</dbReference>
<dbReference type="EMBL" id="CP133720">
    <property type="protein sequence ID" value="WMW79775.1"/>
    <property type="molecule type" value="Genomic_DNA"/>
</dbReference>
<evidence type="ECO:0000256" key="1">
    <source>
        <dbReference type="ARBA" id="ARBA00004561"/>
    </source>
</evidence>
<protein>
    <submittedName>
        <fullName evidence="9">PilC/PilY family type IV pilus protein</fullName>
    </submittedName>
</protein>
<sequence>MDSKVSVSKRVLAAALVLAQIILPLHANATVSKLPPLVKPKVPPNIMFTLDDSGSMLFEYLPDNLVPGFNYVAGFPQPASVYKNGDSFFQSVMGFGDNNGTDNALSLKIIRFRNWEVNEIYYNPNIRYEPWKNADGSSMAAANETAAYFNPVAPTGGSLVATINLTTDQQFNLWGTPTWVKSSTNASVAEKRNFYPATYFKYIGGTGCVSADDATSTACFQKVEIKSTTSTYPKMSSDRTDCVAAANTCSYQEEIKNFANWFQYWRSRMLMARGGVGTAFAKQESNLRVGFSAINAGSRTINGVSSDIVVAGVTPDFSGTNRQSFYDELYKYPTTSNGTPLRYAMDKVGRYFLRTDSGGPWQNTINDSASGQASCRQNYHIMMTDGTWNGNSASAPANGNVDGTNGSVMTAADGRTFQYKTTGSVSKDVKGVTTTASEKQYADSNSSTLADVAMYYWVTDLRTDWNTTKKNVPTNNSDPAFWQHLVTYTVGLGVVGTLDPKTDLPALTNGTKSWSTPASDSVNNVDDLWHAAVNGHGQYFSAKNPKQFGDSLASALADISSRVGSAAAVATSNNTLGSNTKLYTSSYRTDNWSGKLEQKSVNATTGAVAVTNDWDTDNWTVVPSTRKIYSTAATGTGGIEFKFPSLASTDQTIMNNAAAYYLPTVVTGTNIVDYIRGDKTLENNPFRIRKFVLGDLVNSDPQYVKEGKDWGYMFLPSGSVGKGSYQAFLKWKADSSRPATVYVGSNDGMLHAFDAAANDTIAIERFAYVPKSIIPKLPELAKKEYSHQFYVDGTTNIGDAAIGADTSAPWRMVLLGGTGAGGKAVFALDVTDPVNFSQSNVMWEYSSTLPAVDNDMGYTIGVPQMGRLKDGTWVAVFGNGYESASGKAVLYVVNLKTGAVLFKKDTGTTSNGLSTPKLLIGADSTIQAAYAGDLQGNLWKFDFVTASAGDPTVVNVAFSGLPLFTATNSFTGSAVRQAITTQPQLYPHPNNGVLVVFGTGKIYEDADVYTTARQTLYGIWDKGSASSVVAKTSLVEQTLSKDTSGTYYKIDNPQVVDWATKRGWFMDLKVTSGERLVTDPIIFEDQVIFTTLVPGTSSDPCITDGFSTTLQLSPLNGGPLSYKTIDTNGDGKVTADDTMYSGRQSTATMGTTIIRTGNRNLKVFQAASRDGTMIGGSDGVNSRASDPIPTVRLWRQINVKE</sequence>
<comment type="similarity">
    <text evidence="2">Belongs to the PilY1 family.</text>
</comment>
<evidence type="ECO:0000256" key="7">
    <source>
        <dbReference type="SAM" id="SignalP"/>
    </source>
</evidence>
<evidence type="ECO:0000256" key="6">
    <source>
        <dbReference type="ARBA" id="ARBA00023263"/>
    </source>
</evidence>
<evidence type="ECO:0000259" key="8">
    <source>
        <dbReference type="Pfam" id="PF05567"/>
    </source>
</evidence>
<evidence type="ECO:0000256" key="2">
    <source>
        <dbReference type="ARBA" id="ARBA00008387"/>
    </source>
</evidence>
<evidence type="ECO:0000256" key="4">
    <source>
        <dbReference type="ARBA" id="ARBA00022723"/>
    </source>
</evidence>
<comment type="subcellular location">
    <subcellularLocation>
        <location evidence="1">Fimbrium</location>
    </subcellularLocation>
</comment>
<feature type="domain" description="PilY1 beta-propeller" evidence="8">
    <location>
        <begin position="693"/>
        <end position="1047"/>
    </location>
</feature>
<organism evidence="9 10">
    <name type="scientific">Undibacterium cyanobacteriorum</name>
    <dbReference type="NCBI Taxonomy" id="3073561"/>
    <lineage>
        <taxon>Bacteria</taxon>
        <taxon>Pseudomonadati</taxon>
        <taxon>Pseudomonadota</taxon>
        <taxon>Betaproteobacteria</taxon>
        <taxon>Burkholderiales</taxon>
        <taxon>Oxalobacteraceae</taxon>
        <taxon>Undibacterium</taxon>
    </lineage>
</organism>
<keyword evidence="4" id="KW-0479">Metal-binding</keyword>
<keyword evidence="7" id="KW-0732">Signal</keyword>
<reference evidence="9" key="1">
    <citation type="submission" date="2023-09" db="EMBL/GenBank/DDBJ databases">
        <title>Undibacterium sp. 20NA77.5 isolated from freshwater.</title>
        <authorList>
            <person name="Le V."/>
            <person name="Ko S.-R."/>
            <person name="Ahn C.-Y."/>
            <person name="Oh H.-M."/>
        </authorList>
    </citation>
    <scope>NUCLEOTIDE SEQUENCE</scope>
    <source>
        <strain evidence="9">20NA77.5</strain>
    </source>
</reference>